<dbReference type="Gene3D" id="3.40.1740.10">
    <property type="entry name" value="VC0467-like"/>
    <property type="match status" value="1"/>
</dbReference>
<dbReference type="PANTHER" id="PTHR30327:SF1">
    <property type="entry name" value="UPF0301 PROTEIN YQGE"/>
    <property type="match status" value="1"/>
</dbReference>
<dbReference type="SUPFAM" id="SSF143456">
    <property type="entry name" value="VC0467-like"/>
    <property type="match status" value="1"/>
</dbReference>
<dbReference type="AlphaFoldDB" id="A0A4R6RBP0"/>
<gene>
    <name evidence="3" type="ORF">EDD54_3367</name>
</gene>
<organism evidence="3 4">
    <name type="scientific">Oharaeibacter diazotrophicus</name>
    <dbReference type="NCBI Taxonomy" id="1920512"/>
    <lineage>
        <taxon>Bacteria</taxon>
        <taxon>Pseudomonadati</taxon>
        <taxon>Pseudomonadota</taxon>
        <taxon>Alphaproteobacteria</taxon>
        <taxon>Hyphomicrobiales</taxon>
        <taxon>Pleomorphomonadaceae</taxon>
        <taxon>Oharaeibacter</taxon>
    </lineage>
</organism>
<evidence type="ECO:0000256" key="1">
    <source>
        <dbReference type="ARBA" id="ARBA00009600"/>
    </source>
</evidence>
<dbReference type="OrthoDB" id="9807486at2"/>
<evidence type="ECO:0000313" key="3">
    <source>
        <dbReference type="EMBL" id="TDP83405.1"/>
    </source>
</evidence>
<comment type="caution">
    <text evidence="3">The sequence shown here is derived from an EMBL/GenBank/DDBJ whole genome shotgun (WGS) entry which is preliminary data.</text>
</comment>
<dbReference type="Proteomes" id="UP000294547">
    <property type="component" value="Unassembled WGS sequence"/>
</dbReference>
<proteinExistence type="inferred from homology"/>
<accession>A0A4R6RBP0</accession>
<dbReference type="GO" id="GO:0005829">
    <property type="term" value="C:cytosol"/>
    <property type="evidence" value="ECO:0007669"/>
    <property type="project" value="TreeGrafter"/>
</dbReference>
<dbReference type="Pfam" id="PF02622">
    <property type="entry name" value="DUF179"/>
    <property type="match status" value="1"/>
</dbReference>
<protein>
    <recommendedName>
        <fullName evidence="2">UPF0301 protein EDD54_3367</fullName>
    </recommendedName>
</protein>
<dbReference type="EMBL" id="SNXY01000009">
    <property type="protein sequence ID" value="TDP83405.1"/>
    <property type="molecule type" value="Genomic_DNA"/>
</dbReference>
<reference evidence="3 4" key="1">
    <citation type="submission" date="2019-03" db="EMBL/GenBank/DDBJ databases">
        <title>Genomic Encyclopedia of Type Strains, Phase IV (KMG-IV): sequencing the most valuable type-strain genomes for metagenomic binning, comparative biology and taxonomic classification.</title>
        <authorList>
            <person name="Goeker M."/>
        </authorList>
    </citation>
    <scope>NUCLEOTIDE SEQUENCE [LARGE SCALE GENOMIC DNA]</scope>
    <source>
        <strain evidence="3 4">DSM 102969</strain>
    </source>
</reference>
<dbReference type="RefSeq" id="WP_126538330.1">
    <property type="nucleotide sequence ID" value="NZ_BSPM01000009.1"/>
</dbReference>
<evidence type="ECO:0000313" key="4">
    <source>
        <dbReference type="Proteomes" id="UP000294547"/>
    </source>
</evidence>
<dbReference type="InterPro" id="IPR003774">
    <property type="entry name" value="AlgH-like"/>
</dbReference>
<name>A0A4R6RBP0_9HYPH</name>
<dbReference type="HAMAP" id="MF_00758">
    <property type="entry name" value="UPF0301"/>
    <property type="match status" value="1"/>
</dbReference>
<dbReference type="PANTHER" id="PTHR30327">
    <property type="entry name" value="UNCHARACTERIZED PROTEIN YQGE"/>
    <property type="match status" value="1"/>
</dbReference>
<sequence length="197" mass="21144">MFSARNGYLDGQLLIAMPGIEESGFARSVVYLCAHSEDGAMGLIINKPMAHLSFRDLLVQLDIIPDDEAIRLPAPAGTMRVHRGGPVETGRGFVLHSSDYHLENSTLPINDEISLTATLEILKAIADGRGPDHAILALGYAGWAPGQLESEIQANGWLNCDADPALLFETDLDERYGRALAKLGIDPALLSTESGHA</sequence>
<dbReference type="NCBIfam" id="NF001268">
    <property type="entry name" value="PRK00228.1-4"/>
    <property type="match status" value="1"/>
</dbReference>
<evidence type="ECO:0000256" key="2">
    <source>
        <dbReference type="HAMAP-Rule" id="MF_00758"/>
    </source>
</evidence>
<keyword evidence="4" id="KW-1185">Reference proteome</keyword>
<comment type="similarity">
    <text evidence="1 2">Belongs to the UPF0301 (AlgH) family.</text>
</comment>